<dbReference type="AlphaFoldDB" id="A0A7C1E3P3"/>
<dbReference type="EMBL" id="DSDY01000064">
    <property type="protein sequence ID" value="HDS10395.1"/>
    <property type="molecule type" value="Genomic_DNA"/>
</dbReference>
<dbReference type="InterPro" id="IPR000808">
    <property type="entry name" value="Mrp-like_CS"/>
</dbReference>
<dbReference type="InterPro" id="IPR027417">
    <property type="entry name" value="P-loop_NTPase"/>
</dbReference>
<accession>A0A7C1E3P3</accession>
<organism evidence="7">
    <name type="scientific">Fervidicoccus fontis</name>
    <dbReference type="NCBI Taxonomy" id="683846"/>
    <lineage>
        <taxon>Archaea</taxon>
        <taxon>Thermoproteota</taxon>
        <taxon>Thermoprotei</taxon>
        <taxon>Fervidicoccales</taxon>
        <taxon>Fervidicoccaceae</taxon>
        <taxon>Fervidicoccus</taxon>
    </lineage>
</organism>
<keyword evidence="5 6" id="KW-0411">Iron-sulfur</keyword>
<gene>
    <name evidence="7" type="ORF">ENO04_02050</name>
</gene>
<dbReference type="PROSITE" id="PS01215">
    <property type="entry name" value="MRP"/>
    <property type="match status" value="1"/>
</dbReference>
<evidence type="ECO:0000256" key="4">
    <source>
        <dbReference type="ARBA" id="ARBA00023004"/>
    </source>
</evidence>
<dbReference type="GO" id="GO:0046872">
    <property type="term" value="F:metal ion binding"/>
    <property type="evidence" value="ECO:0007669"/>
    <property type="project" value="UniProtKB-KW"/>
</dbReference>
<dbReference type="PANTHER" id="PTHR23264">
    <property type="entry name" value="NUCLEOTIDE-BINDING PROTEIN NBP35 YEAST -RELATED"/>
    <property type="match status" value="1"/>
</dbReference>
<proteinExistence type="inferred from homology"/>
<dbReference type="PANTHER" id="PTHR23264:SF19">
    <property type="entry name" value="CYTOSOLIC FE-S CLUSTER ASSEMBLY FACTOR NUBP2"/>
    <property type="match status" value="1"/>
</dbReference>
<dbReference type="Pfam" id="PF10609">
    <property type="entry name" value="ParA"/>
    <property type="match status" value="1"/>
</dbReference>
<dbReference type="GO" id="GO:0016887">
    <property type="term" value="F:ATP hydrolysis activity"/>
    <property type="evidence" value="ECO:0007669"/>
    <property type="project" value="UniProtKB-UniRule"/>
</dbReference>
<name>A0A7C1E3P3_9CREN</name>
<dbReference type="InterPro" id="IPR033756">
    <property type="entry name" value="YlxH/NBP35"/>
</dbReference>
<evidence type="ECO:0000256" key="5">
    <source>
        <dbReference type="ARBA" id="ARBA00023014"/>
    </source>
</evidence>
<reference evidence="7" key="1">
    <citation type="journal article" date="2020" name="mSystems">
        <title>Genome- and Community-Level Interaction Insights into Carbon Utilization and Element Cycling Functions of Hydrothermarchaeota in Hydrothermal Sediment.</title>
        <authorList>
            <person name="Zhou Z."/>
            <person name="Liu Y."/>
            <person name="Xu W."/>
            <person name="Pan J."/>
            <person name="Luo Z.H."/>
            <person name="Li M."/>
        </authorList>
    </citation>
    <scope>NUCLEOTIDE SEQUENCE [LARGE SCALE GENOMIC DNA]</scope>
    <source>
        <strain evidence="7">SpSt-123</strain>
    </source>
</reference>
<keyword evidence="1 6" id="KW-0479">Metal-binding</keyword>
<comment type="caution">
    <text evidence="7">The sequence shown here is derived from an EMBL/GenBank/DDBJ whole genome shotgun (WGS) entry which is preliminary data.</text>
</comment>
<protein>
    <recommendedName>
        <fullName evidence="6">Iron-sulfur cluster carrier protein</fullName>
    </recommendedName>
</protein>
<comment type="similarity">
    <text evidence="6">Belongs to the Mrp/NBP35 ATP-binding proteins family.</text>
</comment>
<keyword evidence="4 6" id="KW-0408">Iron</keyword>
<evidence type="ECO:0000256" key="1">
    <source>
        <dbReference type="ARBA" id="ARBA00022723"/>
    </source>
</evidence>
<keyword evidence="3 6" id="KW-0067">ATP-binding</keyword>
<dbReference type="CDD" id="cd02037">
    <property type="entry name" value="Mrp_NBP35"/>
    <property type="match status" value="1"/>
</dbReference>
<dbReference type="InterPro" id="IPR019591">
    <property type="entry name" value="Mrp/NBP35_ATP-bd"/>
</dbReference>
<keyword evidence="6" id="KW-0378">Hydrolase</keyword>
<evidence type="ECO:0000313" key="7">
    <source>
        <dbReference type="EMBL" id="HDS10395.1"/>
    </source>
</evidence>
<dbReference type="GO" id="GO:0051536">
    <property type="term" value="F:iron-sulfur cluster binding"/>
    <property type="evidence" value="ECO:0007669"/>
    <property type="project" value="UniProtKB-UniRule"/>
</dbReference>
<dbReference type="Gene3D" id="3.40.50.300">
    <property type="entry name" value="P-loop containing nucleotide triphosphate hydrolases"/>
    <property type="match status" value="1"/>
</dbReference>
<dbReference type="GO" id="GO:0140663">
    <property type="term" value="F:ATP-dependent FeS chaperone activity"/>
    <property type="evidence" value="ECO:0007669"/>
    <property type="project" value="InterPro"/>
</dbReference>
<evidence type="ECO:0000256" key="6">
    <source>
        <dbReference type="HAMAP-Rule" id="MF_02040"/>
    </source>
</evidence>
<dbReference type="GO" id="GO:0005524">
    <property type="term" value="F:ATP binding"/>
    <property type="evidence" value="ECO:0007669"/>
    <property type="project" value="UniProtKB-UniRule"/>
</dbReference>
<dbReference type="GO" id="GO:0016226">
    <property type="term" value="P:iron-sulfur cluster assembly"/>
    <property type="evidence" value="ECO:0007669"/>
    <property type="project" value="InterPro"/>
</dbReference>
<keyword evidence="2 6" id="KW-0547">Nucleotide-binding</keyword>
<evidence type="ECO:0000256" key="2">
    <source>
        <dbReference type="ARBA" id="ARBA00022741"/>
    </source>
</evidence>
<comment type="function">
    <text evidence="6">Binds and transfers iron-sulfur (Fe-S) clusters to target apoproteins. Can hydrolyze ATP.</text>
</comment>
<comment type="subunit">
    <text evidence="6">Homodimer.</text>
</comment>
<dbReference type="GO" id="GO:0005829">
    <property type="term" value="C:cytosol"/>
    <property type="evidence" value="ECO:0007669"/>
    <property type="project" value="TreeGrafter"/>
</dbReference>
<dbReference type="HAMAP" id="MF_02040">
    <property type="entry name" value="Mrp_NBP35"/>
    <property type="match status" value="1"/>
</dbReference>
<evidence type="ECO:0000256" key="3">
    <source>
        <dbReference type="ARBA" id="ARBA00022840"/>
    </source>
</evidence>
<sequence>MESLAEDARRKRMAIETTRDIKYKFVVLSGKGGVGKSLVSANLALAFSLIGYSGRVGLLDADIHGATVPLYLGLTDAKVSVKNNKILPVTGPGGIRVFSISFLLEKEDLPVIWRGPLKTKFIEQSLADVDWSGVDVLIVDTPPGTGDEPMAVVHSINKITGAVLVTTPAELSVYELEKTLLFLKEVGVRPLGVIENMSYVDCGGEKIRIFGPPIDEFARQAGLEVLGHIPIDPLIGEPRSDGEPYILRYPESPLSQLFVKIAKRLLELAG</sequence>
<feature type="binding site" evidence="6">
    <location>
        <begin position="30"/>
        <end position="37"/>
    </location>
    <ligand>
        <name>ATP</name>
        <dbReference type="ChEBI" id="CHEBI:30616"/>
    </ligand>
</feature>
<dbReference type="SUPFAM" id="SSF52540">
    <property type="entry name" value="P-loop containing nucleoside triphosphate hydrolases"/>
    <property type="match status" value="1"/>
</dbReference>